<proteinExistence type="predicted"/>
<feature type="non-terminal residue" evidence="3">
    <location>
        <position position="236"/>
    </location>
</feature>
<evidence type="ECO:0000256" key="1">
    <source>
        <dbReference type="ARBA" id="ARBA00022598"/>
    </source>
</evidence>
<dbReference type="InterPro" id="IPR045864">
    <property type="entry name" value="aa-tRNA-synth_II/BPL/LPL"/>
</dbReference>
<keyword evidence="1" id="KW-0436">Ligase</keyword>
<dbReference type="PANTHER" id="PTHR12835:SF5">
    <property type="entry name" value="BIOTIN--PROTEIN LIGASE"/>
    <property type="match status" value="1"/>
</dbReference>
<name>A0A383C7R4_9ZZZZ</name>
<dbReference type="EMBL" id="UINC01206539">
    <property type="protein sequence ID" value="SVE28211.1"/>
    <property type="molecule type" value="Genomic_DNA"/>
</dbReference>
<dbReference type="AlphaFoldDB" id="A0A383C7R4"/>
<reference evidence="3" key="1">
    <citation type="submission" date="2018-05" db="EMBL/GenBank/DDBJ databases">
        <authorList>
            <person name="Lanie J.A."/>
            <person name="Ng W.-L."/>
            <person name="Kazmierczak K.M."/>
            <person name="Andrzejewski T.M."/>
            <person name="Davidsen T.M."/>
            <person name="Wayne K.J."/>
            <person name="Tettelin H."/>
            <person name="Glass J.I."/>
            <person name="Rusch D."/>
            <person name="Podicherti R."/>
            <person name="Tsui H.-C.T."/>
            <person name="Winkler M.E."/>
        </authorList>
    </citation>
    <scope>NUCLEOTIDE SEQUENCE</scope>
</reference>
<feature type="domain" description="BPL/LPL catalytic" evidence="2">
    <location>
        <begin position="10"/>
        <end position="202"/>
    </location>
</feature>
<evidence type="ECO:0000259" key="2">
    <source>
        <dbReference type="PROSITE" id="PS51733"/>
    </source>
</evidence>
<dbReference type="GO" id="GO:0004077">
    <property type="term" value="F:biotin--[biotin carboxyl-carrier protein] ligase activity"/>
    <property type="evidence" value="ECO:0007669"/>
    <property type="project" value="InterPro"/>
</dbReference>
<dbReference type="CDD" id="cd16442">
    <property type="entry name" value="BPL"/>
    <property type="match status" value="1"/>
</dbReference>
<gene>
    <name evidence="3" type="ORF">METZ01_LOCUS481065</name>
</gene>
<dbReference type="Pfam" id="PF03099">
    <property type="entry name" value="BPL_LplA_LipB"/>
    <property type="match status" value="1"/>
</dbReference>
<accession>A0A383C7R4</accession>
<dbReference type="SUPFAM" id="SSF55681">
    <property type="entry name" value="Class II aaRS and biotin synthetases"/>
    <property type="match status" value="1"/>
</dbReference>
<dbReference type="PANTHER" id="PTHR12835">
    <property type="entry name" value="BIOTIN PROTEIN LIGASE"/>
    <property type="match status" value="1"/>
</dbReference>
<dbReference type="NCBIfam" id="TIGR00121">
    <property type="entry name" value="birA_ligase"/>
    <property type="match status" value="1"/>
</dbReference>
<sequence>MTARTNASLAGGPPDGWEARLSGTRFTSLEHVQATGSTNADLMARACDAADGTVRVTDHQTAGRGRLGRRWDAPPGANLLVSVLVRPYWSPGRHPLVTPSLAVAVVDALARIGVATAVKWPNDLIVEGGPAAGKLAGILAEHISGPPEAVVVGLGLNLAWPASGDDAPPGATSLRACDREVDRWDLLAAVLAGFDARLGDLAADGGSKRLREAHLVRSATVGRRVRADTSTGTVEG</sequence>
<organism evidence="3">
    <name type="scientific">marine metagenome</name>
    <dbReference type="NCBI Taxonomy" id="408172"/>
    <lineage>
        <taxon>unclassified sequences</taxon>
        <taxon>metagenomes</taxon>
        <taxon>ecological metagenomes</taxon>
    </lineage>
</organism>
<dbReference type="Gene3D" id="3.30.930.10">
    <property type="entry name" value="Bira Bifunctional Protein, Domain 2"/>
    <property type="match status" value="1"/>
</dbReference>
<dbReference type="PROSITE" id="PS51733">
    <property type="entry name" value="BPL_LPL_CATALYTIC"/>
    <property type="match status" value="1"/>
</dbReference>
<protein>
    <recommendedName>
        <fullName evidence="2">BPL/LPL catalytic domain-containing protein</fullName>
    </recommendedName>
</protein>
<dbReference type="InterPro" id="IPR004408">
    <property type="entry name" value="Biotin_CoA_COase_ligase"/>
</dbReference>
<dbReference type="GO" id="GO:0005737">
    <property type="term" value="C:cytoplasm"/>
    <property type="evidence" value="ECO:0007669"/>
    <property type="project" value="TreeGrafter"/>
</dbReference>
<dbReference type="InterPro" id="IPR004143">
    <property type="entry name" value="BPL_LPL_catalytic"/>
</dbReference>
<evidence type="ECO:0000313" key="3">
    <source>
        <dbReference type="EMBL" id="SVE28211.1"/>
    </source>
</evidence>